<sequence length="394" mass="42793">MSTQSHSGPDWLPQSPRRAFWWAVAALVGLLLLWVGYRYVGTFALGLFVYYATRPVNKRIEERLGGAGRSAMVSLFAVVLPFIVILGLVLATVVSAVVGLRSTITGQFGAFVDPYLDSLAGIQTPQQAVDYVQTLLADATVQSGLDAILGTVGALGGVVYQTFLIAAFVYFLLRDDSRLVAWFEREVAEADSPANRYLRAVDLDLGSVYYGQLLTIFAVIVISIVLYVGLNLVAPPGMDIPQPVLFAALTGVATFIPLIGRGIVYSIIAAYLSFVAVTTDPVLLWYPLVFLFLTFWGLDNVVRYVVRPRLAGRDVPASLLLFTYLLGGGLWGWYGIFLAPLLFVLTWEFLRVVFPRLVRGEPLDAGTPPTAMPSTQATLDDADTDDVGPSPKGT</sequence>
<feature type="transmembrane region" description="Helical" evidence="7">
    <location>
        <begin position="271"/>
        <end position="298"/>
    </location>
</feature>
<dbReference type="Proteomes" id="UP001596099">
    <property type="component" value="Unassembled WGS sequence"/>
</dbReference>
<proteinExistence type="inferred from homology"/>
<organism evidence="8 9">
    <name type="scientific">Halomarina salina</name>
    <dbReference type="NCBI Taxonomy" id="1872699"/>
    <lineage>
        <taxon>Archaea</taxon>
        <taxon>Methanobacteriati</taxon>
        <taxon>Methanobacteriota</taxon>
        <taxon>Stenosarchaea group</taxon>
        <taxon>Halobacteria</taxon>
        <taxon>Halobacteriales</taxon>
        <taxon>Natronomonadaceae</taxon>
        <taxon>Halomarina</taxon>
    </lineage>
</organism>
<feature type="transmembrane region" description="Helical" evidence="7">
    <location>
        <begin position="240"/>
        <end position="259"/>
    </location>
</feature>
<evidence type="ECO:0000256" key="5">
    <source>
        <dbReference type="ARBA" id="ARBA00023136"/>
    </source>
</evidence>
<accession>A0ABD5RK00</accession>
<dbReference type="EMBL" id="JBHSQH010000001">
    <property type="protein sequence ID" value="MFC5970848.1"/>
    <property type="molecule type" value="Genomic_DNA"/>
</dbReference>
<name>A0ABD5RK00_9EURY</name>
<dbReference type="InterPro" id="IPR002549">
    <property type="entry name" value="AI-2E-like"/>
</dbReference>
<evidence type="ECO:0000313" key="8">
    <source>
        <dbReference type="EMBL" id="MFC5970848.1"/>
    </source>
</evidence>
<dbReference type="RefSeq" id="WP_247413766.1">
    <property type="nucleotide sequence ID" value="NZ_JALLGW010000001.1"/>
</dbReference>
<gene>
    <name evidence="8" type="ORF">ACFPYI_05830</name>
</gene>
<comment type="subcellular location">
    <subcellularLocation>
        <location evidence="1">Membrane</location>
        <topology evidence="1">Multi-pass membrane protein</topology>
    </subcellularLocation>
</comment>
<evidence type="ECO:0000256" key="4">
    <source>
        <dbReference type="ARBA" id="ARBA00022989"/>
    </source>
</evidence>
<dbReference type="GO" id="GO:0016020">
    <property type="term" value="C:membrane"/>
    <property type="evidence" value="ECO:0007669"/>
    <property type="project" value="UniProtKB-SubCell"/>
</dbReference>
<protein>
    <submittedName>
        <fullName evidence="8">AI-2E family transporter</fullName>
    </submittedName>
</protein>
<dbReference type="AlphaFoldDB" id="A0ABD5RK00"/>
<dbReference type="Pfam" id="PF01594">
    <property type="entry name" value="AI-2E_transport"/>
    <property type="match status" value="1"/>
</dbReference>
<keyword evidence="3 7" id="KW-0812">Transmembrane</keyword>
<feature type="transmembrane region" description="Helical" evidence="7">
    <location>
        <begin position="73"/>
        <end position="98"/>
    </location>
</feature>
<keyword evidence="5 7" id="KW-0472">Membrane</keyword>
<evidence type="ECO:0000256" key="6">
    <source>
        <dbReference type="SAM" id="MobiDB-lite"/>
    </source>
</evidence>
<reference evidence="8 9" key="1">
    <citation type="journal article" date="2019" name="Int. J. Syst. Evol. Microbiol.">
        <title>The Global Catalogue of Microorganisms (GCM) 10K type strain sequencing project: providing services to taxonomists for standard genome sequencing and annotation.</title>
        <authorList>
            <consortium name="The Broad Institute Genomics Platform"/>
            <consortium name="The Broad Institute Genome Sequencing Center for Infectious Disease"/>
            <person name="Wu L."/>
            <person name="Ma J."/>
        </authorList>
    </citation>
    <scope>NUCLEOTIDE SEQUENCE [LARGE SCALE GENOMIC DNA]</scope>
    <source>
        <strain evidence="8 9">CGMCC 1.12543</strain>
    </source>
</reference>
<evidence type="ECO:0000313" key="9">
    <source>
        <dbReference type="Proteomes" id="UP001596099"/>
    </source>
</evidence>
<evidence type="ECO:0000256" key="2">
    <source>
        <dbReference type="ARBA" id="ARBA00009773"/>
    </source>
</evidence>
<feature type="transmembrane region" description="Helical" evidence="7">
    <location>
        <begin position="331"/>
        <end position="350"/>
    </location>
</feature>
<feature type="transmembrane region" description="Helical" evidence="7">
    <location>
        <begin position="20"/>
        <end position="52"/>
    </location>
</feature>
<evidence type="ECO:0000256" key="3">
    <source>
        <dbReference type="ARBA" id="ARBA00022692"/>
    </source>
</evidence>
<feature type="transmembrane region" description="Helical" evidence="7">
    <location>
        <begin position="147"/>
        <end position="173"/>
    </location>
</feature>
<feature type="region of interest" description="Disordered" evidence="6">
    <location>
        <begin position="365"/>
        <end position="394"/>
    </location>
</feature>
<evidence type="ECO:0000256" key="7">
    <source>
        <dbReference type="SAM" id="Phobius"/>
    </source>
</evidence>
<comment type="caution">
    <text evidence="8">The sequence shown here is derived from an EMBL/GenBank/DDBJ whole genome shotgun (WGS) entry which is preliminary data.</text>
</comment>
<keyword evidence="4 7" id="KW-1133">Transmembrane helix</keyword>
<evidence type="ECO:0000256" key="1">
    <source>
        <dbReference type="ARBA" id="ARBA00004141"/>
    </source>
</evidence>
<comment type="similarity">
    <text evidence="2">Belongs to the autoinducer-2 exporter (AI-2E) (TC 2.A.86) family.</text>
</comment>
<feature type="transmembrane region" description="Helical" evidence="7">
    <location>
        <begin position="208"/>
        <end position="228"/>
    </location>
</feature>
<keyword evidence="9" id="KW-1185">Reference proteome</keyword>